<comment type="caution">
    <text evidence="2">The sequence shown here is derived from an EMBL/GenBank/DDBJ whole genome shotgun (WGS) entry which is preliminary data.</text>
</comment>
<protein>
    <submittedName>
        <fullName evidence="2">GAF domain protein</fullName>
    </submittedName>
</protein>
<sequence>MSFELRGIDKLNDKERMDELINYVKIQVDDEENPIALMANVSAFIMAIIKDLNWAGFYIVGDGNLILGPFQGLPACTRLSFDKGVCAKAYREGKIIKVDDVSQFIDHVVCDNNSNSELVVPIFNEGDLKCLLDLDSPKLARFSQVEVEGFKEIGKILENRIYL</sequence>
<reference evidence="3" key="1">
    <citation type="submission" date="2016-01" db="EMBL/GenBank/DDBJ databases">
        <authorList>
            <person name="Mitreva M."/>
            <person name="Pepin K.H."/>
            <person name="Mihindukulasuriya K.A."/>
            <person name="Fulton R."/>
            <person name="Fronick C."/>
            <person name="O'Laughlin M."/>
            <person name="Miner T."/>
            <person name="Herter B."/>
            <person name="Rosa B.A."/>
            <person name="Cordes M."/>
            <person name="Tomlinson C."/>
            <person name="Wollam A."/>
            <person name="Palsikar V.B."/>
            <person name="Mardis E.R."/>
            <person name="Wilson R.K."/>
        </authorList>
    </citation>
    <scope>NUCLEOTIDE SEQUENCE [LARGE SCALE GENOMIC DNA]</scope>
    <source>
        <strain evidence="3">MJR8151</strain>
    </source>
</reference>
<organism evidence="2 3">
    <name type="scientific">Anaerococcus tetradius</name>
    <dbReference type="NCBI Taxonomy" id="33036"/>
    <lineage>
        <taxon>Bacteria</taxon>
        <taxon>Bacillati</taxon>
        <taxon>Bacillota</taxon>
        <taxon>Tissierellia</taxon>
        <taxon>Tissierellales</taxon>
        <taxon>Peptoniphilaceae</taxon>
        <taxon>Anaerococcus</taxon>
    </lineage>
</organism>
<proteinExistence type="predicted"/>
<dbReference type="AlphaFoldDB" id="A0A133KE17"/>
<evidence type="ECO:0000313" key="3">
    <source>
        <dbReference type="Proteomes" id="UP000070383"/>
    </source>
</evidence>
<dbReference type="Pfam" id="PF13185">
    <property type="entry name" value="GAF_2"/>
    <property type="match status" value="1"/>
</dbReference>
<dbReference type="RefSeq" id="WP_060929481.1">
    <property type="nucleotide sequence ID" value="NZ_CAMPUE010000001.1"/>
</dbReference>
<dbReference type="Gene3D" id="3.30.450.40">
    <property type="match status" value="1"/>
</dbReference>
<dbReference type="OrthoDB" id="9796252at2"/>
<gene>
    <name evidence="2" type="ORF">HMPREF3200_01156</name>
</gene>
<dbReference type="SUPFAM" id="SSF55781">
    <property type="entry name" value="GAF domain-like"/>
    <property type="match status" value="1"/>
</dbReference>
<dbReference type="InterPro" id="IPR003018">
    <property type="entry name" value="GAF"/>
</dbReference>
<accession>A0A133KE17</accession>
<evidence type="ECO:0000259" key="1">
    <source>
        <dbReference type="Pfam" id="PF13185"/>
    </source>
</evidence>
<keyword evidence="3" id="KW-1185">Reference proteome</keyword>
<dbReference type="STRING" id="33036.HMPREF3200_01156"/>
<dbReference type="PATRIC" id="fig|33036.3.peg.1145"/>
<dbReference type="Proteomes" id="UP000070383">
    <property type="component" value="Unassembled WGS sequence"/>
</dbReference>
<name>A0A133KE17_9FIRM</name>
<feature type="domain" description="GAF" evidence="1">
    <location>
        <begin position="45"/>
        <end position="154"/>
    </location>
</feature>
<dbReference type="EMBL" id="LRPM01000046">
    <property type="protein sequence ID" value="KWZ77685.1"/>
    <property type="molecule type" value="Genomic_DNA"/>
</dbReference>
<dbReference type="InterPro" id="IPR029016">
    <property type="entry name" value="GAF-like_dom_sf"/>
</dbReference>
<evidence type="ECO:0000313" key="2">
    <source>
        <dbReference type="EMBL" id="KWZ77685.1"/>
    </source>
</evidence>